<evidence type="ECO:0000256" key="6">
    <source>
        <dbReference type="ARBA" id="ARBA00023002"/>
    </source>
</evidence>
<organism evidence="10 11">
    <name type="scientific">Paludibacter jiangxiensis</name>
    <dbReference type="NCBI Taxonomy" id="681398"/>
    <lineage>
        <taxon>Bacteria</taxon>
        <taxon>Pseudomonadati</taxon>
        <taxon>Bacteroidota</taxon>
        <taxon>Bacteroidia</taxon>
        <taxon>Bacteroidales</taxon>
        <taxon>Paludibacteraceae</taxon>
        <taxon>Paludibacter</taxon>
    </lineage>
</organism>
<dbReference type="EMBL" id="BDCR01000001">
    <property type="protein sequence ID" value="GAT61792.1"/>
    <property type="molecule type" value="Genomic_DNA"/>
</dbReference>
<sequence length="323" mass="36008">MITGAKRYDPRVAAALIKEKALQLGFSACGIAQVHPLTDDSEYLQKWLAAGHNGKMGYLANHADLRSDPSVLVPGAKSVIVVLLNYATSFSQQSESLKIARYAHGDDYHFVVKQFLGELLRFIAEEIAPVEGRAFCDSAPVFERRWAHEAGLGWIGLNHCLIHPEFGSFCFIGELVVDLELEYDHPIEGDCGFCGRCVTSCPTQAIQPQGFLKAEKCISYLTVELKDEIPQEYQQKLGGYVAGCDRCQEVCPWNRKASGYTAPLWKVDKSLLMMSDQDWLALEQPEFKRKFSKSSLTRLGYKKLMKNCQIVFEAAGTDGEAHT</sequence>
<dbReference type="GO" id="GO:0051539">
    <property type="term" value="F:4 iron, 4 sulfur cluster binding"/>
    <property type="evidence" value="ECO:0007669"/>
    <property type="project" value="UniProtKB-KW"/>
</dbReference>
<evidence type="ECO:0000256" key="7">
    <source>
        <dbReference type="ARBA" id="ARBA00023004"/>
    </source>
</evidence>
<feature type="domain" description="4Fe-4S ferredoxin-type" evidence="9">
    <location>
        <begin position="179"/>
        <end position="211"/>
    </location>
</feature>
<reference evidence="11" key="2">
    <citation type="journal article" date="2017" name="Genome Announc.">
        <title>Draft genome sequence of Paludibacter jiangxiensis NM7(T), a propionate-producing fermentative bacterium.</title>
        <authorList>
            <person name="Qiu Y.-L."/>
            <person name="Tourlousse D.M."/>
            <person name="Matsuura N."/>
            <person name="Ohashi A."/>
            <person name="Sekiguchi Y."/>
        </authorList>
    </citation>
    <scope>NUCLEOTIDE SEQUENCE [LARGE SCALE GENOMIC DNA]</scope>
    <source>
        <strain evidence="11">NM7</strain>
    </source>
</reference>
<reference evidence="11" key="1">
    <citation type="submission" date="2016-04" db="EMBL/GenBank/DDBJ databases">
        <title>Draft genome sequence of Paludibacter jiangxiensis strain NM7.</title>
        <authorList>
            <person name="Qiu Y."/>
            <person name="Matsuura N."/>
            <person name="Ohashi A."/>
            <person name="Tourlousse M.D."/>
            <person name="Sekiguchi Y."/>
        </authorList>
    </citation>
    <scope>NUCLEOTIDE SEQUENCE [LARGE SCALE GENOMIC DNA]</scope>
    <source>
        <strain evidence="11">NM7</strain>
    </source>
</reference>
<dbReference type="PROSITE" id="PS51379">
    <property type="entry name" value="4FE4S_FER_2"/>
    <property type="match status" value="1"/>
</dbReference>
<dbReference type="AlphaFoldDB" id="A0A170YGK9"/>
<evidence type="ECO:0000313" key="10">
    <source>
        <dbReference type="EMBL" id="GAT61792.1"/>
    </source>
</evidence>
<keyword evidence="1" id="KW-0004">4Fe-4S</keyword>
<gene>
    <name evidence="10" type="ORF">PJIAN_1376</name>
</gene>
<dbReference type="SUPFAM" id="SSF46548">
    <property type="entry name" value="alpha-helical ferredoxin"/>
    <property type="match status" value="1"/>
</dbReference>
<proteinExistence type="predicted"/>
<evidence type="ECO:0000256" key="5">
    <source>
        <dbReference type="ARBA" id="ARBA00022785"/>
    </source>
</evidence>
<dbReference type="RefSeq" id="WP_068701475.1">
    <property type="nucleotide sequence ID" value="NZ_BDCR01000001.1"/>
</dbReference>
<dbReference type="GO" id="GO:0008616">
    <property type="term" value="P:tRNA queuosine(34) biosynthetic process"/>
    <property type="evidence" value="ECO:0007669"/>
    <property type="project" value="UniProtKB-KW"/>
</dbReference>
<dbReference type="Pfam" id="PF08331">
    <property type="entry name" value="QueG_DUF1730"/>
    <property type="match status" value="1"/>
</dbReference>
<dbReference type="Pfam" id="PF13484">
    <property type="entry name" value="Fer4_16"/>
    <property type="match status" value="1"/>
</dbReference>
<dbReference type="InterPro" id="IPR017900">
    <property type="entry name" value="4Fe4S_Fe_S_CS"/>
</dbReference>
<name>A0A170YGK9_9BACT</name>
<evidence type="ECO:0000313" key="11">
    <source>
        <dbReference type="Proteomes" id="UP000076586"/>
    </source>
</evidence>
<keyword evidence="6" id="KW-0560">Oxidoreductase</keyword>
<keyword evidence="2" id="KW-0963">Cytoplasm</keyword>
<accession>A0A170YGK9</accession>
<dbReference type="PANTHER" id="PTHR30002:SF4">
    <property type="entry name" value="EPOXYQUEUOSINE REDUCTASE"/>
    <property type="match status" value="1"/>
</dbReference>
<evidence type="ECO:0000256" key="8">
    <source>
        <dbReference type="ARBA" id="ARBA00023014"/>
    </source>
</evidence>
<dbReference type="NCBIfam" id="TIGR00276">
    <property type="entry name" value="tRNA epoxyqueuosine(34) reductase QueG"/>
    <property type="match status" value="1"/>
</dbReference>
<keyword evidence="11" id="KW-1185">Reference proteome</keyword>
<dbReference type="PROSITE" id="PS00198">
    <property type="entry name" value="4FE4S_FER_1"/>
    <property type="match status" value="1"/>
</dbReference>
<keyword evidence="3" id="KW-0819">tRNA processing</keyword>
<evidence type="ECO:0000256" key="4">
    <source>
        <dbReference type="ARBA" id="ARBA00022723"/>
    </source>
</evidence>
<evidence type="ECO:0000256" key="3">
    <source>
        <dbReference type="ARBA" id="ARBA00022694"/>
    </source>
</evidence>
<keyword evidence="4" id="KW-0479">Metal-binding</keyword>
<dbReference type="PANTHER" id="PTHR30002">
    <property type="entry name" value="EPOXYQUEUOSINE REDUCTASE"/>
    <property type="match status" value="1"/>
</dbReference>
<evidence type="ECO:0000259" key="9">
    <source>
        <dbReference type="PROSITE" id="PS51379"/>
    </source>
</evidence>
<evidence type="ECO:0000256" key="1">
    <source>
        <dbReference type="ARBA" id="ARBA00022485"/>
    </source>
</evidence>
<dbReference type="GO" id="GO:0052693">
    <property type="term" value="F:epoxyqueuosine reductase activity"/>
    <property type="evidence" value="ECO:0007669"/>
    <property type="project" value="TreeGrafter"/>
</dbReference>
<dbReference type="InterPro" id="IPR004453">
    <property type="entry name" value="QueG"/>
</dbReference>
<keyword evidence="8" id="KW-0411">Iron-sulfur</keyword>
<dbReference type="STRING" id="681398.PJIAN_1376"/>
<dbReference type="InterPro" id="IPR013542">
    <property type="entry name" value="QueG_DUF1730"/>
</dbReference>
<keyword evidence="7" id="KW-0408">Iron</keyword>
<dbReference type="OrthoDB" id="9784571at2"/>
<keyword evidence="5" id="KW-0671">Queuosine biosynthesis</keyword>
<dbReference type="Gene3D" id="3.30.70.20">
    <property type="match status" value="1"/>
</dbReference>
<dbReference type="GO" id="GO:0046872">
    <property type="term" value="F:metal ion binding"/>
    <property type="evidence" value="ECO:0007669"/>
    <property type="project" value="UniProtKB-KW"/>
</dbReference>
<comment type="caution">
    <text evidence="10">The sequence shown here is derived from an EMBL/GenBank/DDBJ whole genome shotgun (WGS) entry which is preliminary data.</text>
</comment>
<dbReference type="InterPro" id="IPR017896">
    <property type="entry name" value="4Fe4S_Fe-S-bd"/>
</dbReference>
<dbReference type="Proteomes" id="UP000076586">
    <property type="component" value="Unassembled WGS sequence"/>
</dbReference>
<evidence type="ECO:0000256" key="2">
    <source>
        <dbReference type="ARBA" id="ARBA00022490"/>
    </source>
</evidence>
<protein>
    <submittedName>
        <fullName evidence="10">Epoxyqueuosine reductase</fullName>
    </submittedName>
</protein>